<dbReference type="InterPro" id="IPR021948">
    <property type="entry name" value="DUF3565"/>
</dbReference>
<proteinExistence type="predicted"/>
<protein>
    <submittedName>
        <fullName evidence="1">DUF3565 domain-containing protein</fullName>
    </submittedName>
</protein>
<dbReference type="Pfam" id="PF12088">
    <property type="entry name" value="DUF3565"/>
    <property type="match status" value="1"/>
</dbReference>
<evidence type="ECO:0000313" key="2">
    <source>
        <dbReference type="Proteomes" id="UP000644140"/>
    </source>
</evidence>
<dbReference type="AlphaFoldDB" id="A0A8I1AHE9"/>
<name>A0A8I1AHE9_ACIBZ</name>
<evidence type="ECO:0000313" key="1">
    <source>
        <dbReference type="EMBL" id="UUN98074.1"/>
    </source>
</evidence>
<dbReference type="EMBL" id="CP092085">
    <property type="protein sequence ID" value="UUN98074.1"/>
    <property type="molecule type" value="Genomic_DNA"/>
</dbReference>
<organism evidence="1 2">
    <name type="scientific">Acinetobacter bereziniae</name>
    <name type="common">Acinetobacter genomosp. 10</name>
    <dbReference type="NCBI Taxonomy" id="106648"/>
    <lineage>
        <taxon>Bacteria</taxon>
        <taxon>Pseudomonadati</taxon>
        <taxon>Pseudomonadota</taxon>
        <taxon>Gammaproteobacteria</taxon>
        <taxon>Moraxellales</taxon>
        <taxon>Moraxellaceae</taxon>
        <taxon>Acinetobacter</taxon>
    </lineage>
</organism>
<dbReference type="Proteomes" id="UP000644140">
    <property type="component" value="Chromosome"/>
</dbReference>
<dbReference type="RefSeq" id="WP_034708110.1">
    <property type="nucleotide sequence ID" value="NZ_BKMA01000004.1"/>
</dbReference>
<accession>A0A8I1AHE9</accession>
<sequence>MLQTILGFEIDEEYHYVALLSCGHRQHMRHLPPWQNRPWVMSTQGRQEKIATPIDCKQCDFPKNSL</sequence>
<reference evidence="1" key="1">
    <citation type="submission" date="2022-02" db="EMBL/GenBank/DDBJ databases">
        <title>Characterization of Tn125 harboring carbapenem-resistant Acinetobacter bereziniae clinical isolates.</title>
        <authorList>
            <person name="Wong N.-K."/>
            <person name="Pan Q."/>
        </authorList>
    </citation>
    <scope>NUCLEOTIDE SEQUENCE</scope>
    <source>
        <strain evidence="1">GD03393</strain>
    </source>
</reference>
<gene>
    <name evidence="1" type="ORF">I9054_000925</name>
</gene>